<dbReference type="EMBL" id="JACIEH010000003">
    <property type="protein sequence ID" value="MBB4099772.1"/>
    <property type="molecule type" value="Genomic_DNA"/>
</dbReference>
<keyword evidence="1" id="KW-0812">Transmembrane</keyword>
<dbReference type="AlphaFoldDB" id="A0A7W6NXL0"/>
<feature type="transmembrane region" description="Helical" evidence="1">
    <location>
        <begin position="70"/>
        <end position="89"/>
    </location>
</feature>
<keyword evidence="3" id="KW-1185">Reference proteome</keyword>
<feature type="transmembrane region" description="Helical" evidence="1">
    <location>
        <begin position="42"/>
        <end position="64"/>
    </location>
</feature>
<evidence type="ECO:0000313" key="2">
    <source>
        <dbReference type="EMBL" id="MBB4099772.1"/>
    </source>
</evidence>
<sequence>MSPLAASLWVVAIALLVLKLVATIILLLRPRATRLATTQDKWLWWATKITPVIAVPCLIIAALIEQDRTGLWVWSLMMVFVAIAVPIKIGQRFGRA</sequence>
<accession>A0A7W6NXL0</accession>
<name>A0A7W6NXL0_9SPHN</name>
<reference evidence="2 3" key="1">
    <citation type="submission" date="2020-08" db="EMBL/GenBank/DDBJ databases">
        <title>Genomic Encyclopedia of Type Strains, Phase IV (KMG-IV): sequencing the most valuable type-strain genomes for metagenomic binning, comparative biology and taxonomic classification.</title>
        <authorList>
            <person name="Goeker M."/>
        </authorList>
    </citation>
    <scope>NUCLEOTIDE SEQUENCE [LARGE SCALE GENOMIC DNA]</scope>
    <source>
        <strain evidence="2 3">DSM 101806</strain>
    </source>
</reference>
<evidence type="ECO:0000313" key="3">
    <source>
        <dbReference type="Proteomes" id="UP000557392"/>
    </source>
</evidence>
<keyword evidence="1" id="KW-1133">Transmembrane helix</keyword>
<comment type="caution">
    <text evidence="2">The sequence shown here is derived from an EMBL/GenBank/DDBJ whole genome shotgun (WGS) entry which is preliminary data.</text>
</comment>
<proteinExistence type="predicted"/>
<feature type="transmembrane region" description="Helical" evidence="1">
    <location>
        <begin position="6"/>
        <end position="30"/>
    </location>
</feature>
<protein>
    <submittedName>
        <fullName evidence="2">Uncharacterized protein</fullName>
    </submittedName>
</protein>
<evidence type="ECO:0000256" key="1">
    <source>
        <dbReference type="SAM" id="Phobius"/>
    </source>
</evidence>
<dbReference type="RefSeq" id="WP_183999137.1">
    <property type="nucleotide sequence ID" value="NZ_JACIEH010000003.1"/>
</dbReference>
<gene>
    <name evidence="2" type="ORF">GGR46_003344</name>
</gene>
<dbReference type="Proteomes" id="UP000557392">
    <property type="component" value="Unassembled WGS sequence"/>
</dbReference>
<keyword evidence="1" id="KW-0472">Membrane</keyword>
<organism evidence="2 3">
    <name type="scientific">Sphingomonas kyeonggiensis</name>
    <dbReference type="NCBI Taxonomy" id="1268553"/>
    <lineage>
        <taxon>Bacteria</taxon>
        <taxon>Pseudomonadati</taxon>
        <taxon>Pseudomonadota</taxon>
        <taxon>Alphaproteobacteria</taxon>
        <taxon>Sphingomonadales</taxon>
        <taxon>Sphingomonadaceae</taxon>
        <taxon>Sphingomonas</taxon>
    </lineage>
</organism>